<sequence>MSPESAVGPPPVPGGARAGPAEAEEASAEVAERREASAPEDLRCFISFAGPGDGVLGLGLYGHHRTGRTPRQRRAELPPDFNMVGNYVHAEAFNEGQRRQVREVAWNRLQDFMSDPALRTAEASPSLGSLVHCLLFVEDVTWEDSAPALLPEALRRHAVRQRLRGKALELEWSNASKEELVDASAAL</sequence>
<evidence type="ECO:0000313" key="2">
    <source>
        <dbReference type="EMBL" id="CAE4614666.1"/>
    </source>
</evidence>
<name>A0A7S4RJ88_9DINO</name>
<gene>
    <name evidence="2" type="ORF">AMON00008_LOCUS35535</name>
</gene>
<organism evidence="2">
    <name type="scientific">Alexandrium monilatum</name>
    <dbReference type="NCBI Taxonomy" id="311494"/>
    <lineage>
        <taxon>Eukaryota</taxon>
        <taxon>Sar</taxon>
        <taxon>Alveolata</taxon>
        <taxon>Dinophyceae</taxon>
        <taxon>Gonyaulacales</taxon>
        <taxon>Pyrocystaceae</taxon>
        <taxon>Alexandrium</taxon>
    </lineage>
</organism>
<dbReference type="AlphaFoldDB" id="A0A7S4RJ88"/>
<proteinExistence type="predicted"/>
<reference evidence="2" key="1">
    <citation type="submission" date="2021-01" db="EMBL/GenBank/DDBJ databases">
        <authorList>
            <person name="Corre E."/>
            <person name="Pelletier E."/>
            <person name="Niang G."/>
            <person name="Scheremetjew M."/>
            <person name="Finn R."/>
            <person name="Kale V."/>
            <person name="Holt S."/>
            <person name="Cochrane G."/>
            <person name="Meng A."/>
            <person name="Brown T."/>
            <person name="Cohen L."/>
        </authorList>
    </citation>
    <scope>NUCLEOTIDE SEQUENCE</scope>
    <source>
        <strain evidence="2">CCMP3105</strain>
    </source>
</reference>
<dbReference type="EMBL" id="HBNR01050793">
    <property type="protein sequence ID" value="CAE4614666.1"/>
    <property type="molecule type" value="Transcribed_RNA"/>
</dbReference>
<accession>A0A7S4RJ88</accession>
<evidence type="ECO:0000256" key="1">
    <source>
        <dbReference type="SAM" id="MobiDB-lite"/>
    </source>
</evidence>
<protein>
    <submittedName>
        <fullName evidence="2">Uncharacterized protein</fullName>
    </submittedName>
</protein>
<feature type="region of interest" description="Disordered" evidence="1">
    <location>
        <begin position="1"/>
        <end position="35"/>
    </location>
</feature>